<dbReference type="KEGG" id="phu:Phum_PHUM501870"/>
<evidence type="ECO:0000313" key="1">
    <source>
        <dbReference type="EMBL" id="EEB18111.1"/>
    </source>
</evidence>
<accession>E0VXK5</accession>
<protein>
    <submittedName>
        <fullName evidence="1 2">Uncharacterized protein</fullName>
    </submittedName>
</protein>
<dbReference type="GeneID" id="8236372"/>
<dbReference type="AlphaFoldDB" id="E0VXK5"/>
<gene>
    <name evidence="2" type="primary">8236372</name>
    <name evidence="1" type="ORF">Phum_PHUM501870</name>
</gene>
<organism>
    <name type="scientific">Pediculus humanus subsp. corporis</name>
    <name type="common">Body louse</name>
    <dbReference type="NCBI Taxonomy" id="121224"/>
    <lineage>
        <taxon>Eukaryota</taxon>
        <taxon>Metazoa</taxon>
        <taxon>Ecdysozoa</taxon>
        <taxon>Arthropoda</taxon>
        <taxon>Hexapoda</taxon>
        <taxon>Insecta</taxon>
        <taxon>Pterygota</taxon>
        <taxon>Neoptera</taxon>
        <taxon>Paraneoptera</taxon>
        <taxon>Psocodea</taxon>
        <taxon>Troctomorpha</taxon>
        <taxon>Phthiraptera</taxon>
        <taxon>Anoplura</taxon>
        <taxon>Pediculidae</taxon>
        <taxon>Pediculus</taxon>
    </lineage>
</organism>
<dbReference type="EMBL" id="DS235833">
    <property type="protein sequence ID" value="EEB18111.1"/>
    <property type="molecule type" value="Genomic_DNA"/>
</dbReference>
<dbReference type="EnsemblMetazoa" id="PHUM501870-RA">
    <property type="protein sequence ID" value="PHUM501870-PA"/>
    <property type="gene ID" value="PHUM501870"/>
</dbReference>
<evidence type="ECO:0000313" key="3">
    <source>
        <dbReference type="Proteomes" id="UP000009046"/>
    </source>
</evidence>
<name>E0VXK5_PEDHC</name>
<dbReference type="EMBL" id="AAZO01006088">
    <property type="status" value="NOT_ANNOTATED_CDS"/>
    <property type="molecule type" value="Genomic_DNA"/>
</dbReference>
<dbReference type="CTD" id="8236372"/>
<reference evidence="1" key="1">
    <citation type="submission" date="2007-04" db="EMBL/GenBank/DDBJ databases">
        <title>Annotation of Pediculus humanus corporis strain USDA.</title>
        <authorList>
            <person name="Kirkness E."/>
            <person name="Hannick L."/>
            <person name="Hass B."/>
            <person name="Bruggner R."/>
            <person name="Lawson D."/>
            <person name="Bidwell S."/>
            <person name="Joardar V."/>
            <person name="Caler E."/>
            <person name="Walenz B."/>
            <person name="Inman J."/>
            <person name="Schobel S."/>
            <person name="Galinsky K."/>
            <person name="Amedeo P."/>
            <person name="Strausberg R."/>
        </authorList>
    </citation>
    <scope>NUCLEOTIDE SEQUENCE</scope>
    <source>
        <strain evidence="1">USDA</strain>
    </source>
</reference>
<keyword evidence="3" id="KW-1185">Reference proteome</keyword>
<dbReference type="HOGENOM" id="CLU_1483726_0_0_1"/>
<dbReference type="Proteomes" id="UP000009046">
    <property type="component" value="Unassembled WGS sequence"/>
</dbReference>
<dbReference type="VEuPathDB" id="VectorBase:PHUM501870"/>
<reference evidence="1" key="2">
    <citation type="submission" date="2007-04" db="EMBL/GenBank/DDBJ databases">
        <title>The genome of the human body louse.</title>
        <authorList>
            <consortium name="The Human Body Louse Genome Consortium"/>
            <person name="Kirkness E."/>
            <person name="Walenz B."/>
            <person name="Hass B."/>
            <person name="Bruggner R."/>
            <person name="Strausberg R."/>
        </authorList>
    </citation>
    <scope>NUCLEOTIDE SEQUENCE</scope>
    <source>
        <strain evidence="1">USDA</strain>
    </source>
</reference>
<sequence length="182" mass="21657">MKNQRTELKNSIVIDNDNYLPNTVKRSSGENFQRSRELEKNDKRMIENDFETKNIEDCSDKSRYRIEFDMLPERLDLKTNEKKYAREYFSPMTSNSENFKLSARKKNSCERGENLNEKNNYVTLPESDVEPANEWLDASQDVTNTNVPSEFKPRPKLKLKIYHLHARKRLTSPICFLFEHNR</sequence>
<dbReference type="RefSeq" id="XP_002430849.1">
    <property type="nucleotide sequence ID" value="XM_002430804.1"/>
</dbReference>
<proteinExistence type="predicted"/>
<dbReference type="InParanoid" id="E0VXK5"/>
<evidence type="ECO:0000313" key="2">
    <source>
        <dbReference type="EnsemblMetazoa" id="PHUM501870-PA"/>
    </source>
</evidence>
<reference evidence="2" key="3">
    <citation type="submission" date="2020-05" db="UniProtKB">
        <authorList>
            <consortium name="EnsemblMetazoa"/>
        </authorList>
    </citation>
    <scope>IDENTIFICATION</scope>
    <source>
        <strain evidence="2">USDA</strain>
    </source>
</reference>